<dbReference type="EMBL" id="CAJZBQ010000006">
    <property type="protein sequence ID" value="CAG9312450.1"/>
    <property type="molecule type" value="Genomic_DNA"/>
</dbReference>
<dbReference type="GO" id="GO:0005778">
    <property type="term" value="C:peroxisomal membrane"/>
    <property type="evidence" value="ECO:0007669"/>
    <property type="project" value="UniProtKB-SubCell"/>
</dbReference>
<proteinExistence type="predicted"/>
<keyword evidence="6" id="KW-1185">Reference proteome</keyword>
<dbReference type="Proteomes" id="UP001162131">
    <property type="component" value="Unassembled WGS sequence"/>
</dbReference>
<dbReference type="Pfam" id="PF05648">
    <property type="entry name" value="PEX11"/>
    <property type="match status" value="1"/>
</dbReference>
<dbReference type="PANTHER" id="PTHR12652">
    <property type="entry name" value="PEROXISOMAL BIOGENESIS FACTOR 11"/>
    <property type="match status" value="1"/>
</dbReference>
<keyword evidence="1" id="KW-0962">Peroxisome biogenesis</keyword>
<keyword evidence="2" id="KW-0472">Membrane</keyword>
<evidence type="ECO:0000256" key="1">
    <source>
        <dbReference type="ARBA" id="ARBA00022593"/>
    </source>
</evidence>
<organism evidence="5 6">
    <name type="scientific">Blepharisma stoltei</name>
    <dbReference type="NCBI Taxonomy" id="1481888"/>
    <lineage>
        <taxon>Eukaryota</taxon>
        <taxon>Sar</taxon>
        <taxon>Alveolata</taxon>
        <taxon>Ciliophora</taxon>
        <taxon>Postciliodesmatophora</taxon>
        <taxon>Heterotrichea</taxon>
        <taxon>Heterotrichida</taxon>
        <taxon>Blepharismidae</taxon>
        <taxon>Blepharisma</taxon>
    </lineage>
</organism>
<dbReference type="InterPro" id="IPR008733">
    <property type="entry name" value="PEX11"/>
</dbReference>
<accession>A0AAU9IF13</accession>
<sequence>MELSNKILIALGKTDFRENCLKLIQYISKILHDRLGFTNYSEIALQANILSMNISIARKVLRFGLPLGVMIMLRKRYRLKNFSKIEWSSDIISLIFLFADHLLYFQQIKVIGIPIDSNWTMIVEIVRNLAWLLKSIVTIVSDSIKIHKLQIKIHQVVKLAHRNENSELIYKQAKEDYKQLLIQNNLLVWNFLKSILEIPIPIYYLDQARGYSTLVGILGSFSALIGINQSWKQIHNLNTQLRI</sequence>
<dbReference type="AlphaFoldDB" id="A0AAU9IF13"/>
<reference evidence="5" key="1">
    <citation type="submission" date="2021-09" db="EMBL/GenBank/DDBJ databases">
        <authorList>
            <consortium name="AG Swart"/>
            <person name="Singh M."/>
            <person name="Singh A."/>
            <person name="Seah K."/>
            <person name="Emmerich C."/>
        </authorList>
    </citation>
    <scope>NUCLEOTIDE SEQUENCE</scope>
    <source>
        <strain evidence="5">ATCC30299</strain>
    </source>
</reference>
<comment type="subcellular location">
    <subcellularLocation>
        <location evidence="4">Peroxisome membrane</location>
    </subcellularLocation>
</comment>
<comment type="caution">
    <text evidence="5">The sequence shown here is derived from an EMBL/GenBank/DDBJ whole genome shotgun (WGS) entry which is preliminary data.</text>
</comment>
<dbReference type="PANTHER" id="PTHR12652:SF50">
    <property type="entry name" value="PEROXIN 11"/>
    <property type="match status" value="1"/>
</dbReference>
<evidence type="ECO:0000256" key="2">
    <source>
        <dbReference type="ARBA" id="ARBA00023136"/>
    </source>
</evidence>
<evidence type="ECO:0000256" key="4">
    <source>
        <dbReference type="ARBA" id="ARBA00046271"/>
    </source>
</evidence>
<gene>
    <name evidence="5" type="ORF">BSTOLATCC_MIC6553</name>
</gene>
<dbReference type="GO" id="GO:0016559">
    <property type="term" value="P:peroxisome fission"/>
    <property type="evidence" value="ECO:0007669"/>
    <property type="project" value="InterPro"/>
</dbReference>
<name>A0AAU9IF13_9CILI</name>
<keyword evidence="3" id="KW-0576">Peroxisome</keyword>
<protein>
    <submittedName>
        <fullName evidence="5">Uncharacterized protein</fullName>
    </submittedName>
</protein>
<evidence type="ECO:0000256" key="3">
    <source>
        <dbReference type="ARBA" id="ARBA00023140"/>
    </source>
</evidence>
<evidence type="ECO:0000313" key="5">
    <source>
        <dbReference type="EMBL" id="CAG9312450.1"/>
    </source>
</evidence>
<evidence type="ECO:0000313" key="6">
    <source>
        <dbReference type="Proteomes" id="UP001162131"/>
    </source>
</evidence>